<dbReference type="RefSeq" id="WP_163892133.1">
    <property type="nucleotide sequence ID" value="NZ_JAAFYS010000002.1"/>
</dbReference>
<evidence type="ECO:0000256" key="1">
    <source>
        <dbReference type="SAM" id="MobiDB-lite"/>
    </source>
</evidence>
<proteinExistence type="predicted"/>
<dbReference type="EMBL" id="JAAGAB010000002">
    <property type="protein sequence ID" value="NDV01001.1"/>
    <property type="molecule type" value="Genomic_DNA"/>
</dbReference>
<sequence length="281" mass="29202">MKIVLHLGAHRTGTTTFQRALAASRAPLAEAGLEVWTPAELRRGGWLSGLDGHPRDAEPAAAARATEAIRAERARLEAAGRTCLLISEENLPGTMRANLRTRSLYPDVTAWLSRLAPALEGAPLSLGLAIRPLESYWASAIASLVARNVTAPPEAKVLAAIAASRRGWRHVIGEAATALPGAAITVWPSEPFAASPADQLRLLVPEAAGALGAGDGAVHNAGAAQEARFTPDQAALLRAVDEADLSWLRGGAEARVRFVERPEDCPAPGGGAQTGQGGDPA</sequence>
<gene>
    <name evidence="2" type="ORF">GZA08_08475</name>
</gene>
<reference evidence="2 3" key="1">
    <citation type="submission" date="2020-02" db="EMBL/GenBank/DDBJ databases">
        <title>Pseudoroseicyclus tamarix, sp. nov., isolated from offshore sediment of a Tamarix chinensis forest.</title>
        <authorList>
            <person name="Gai Y."/>
        </authorList>
    </citation>
    <scope>NUCLEOTIDE SEQUENCE [LARGE SCALE GENOMIC DNA]</scope>
    <source>
        <strain evidence="2 3">CLL3-39</strain>
    </source>
</reference>
<name>A0A6B2JI17_9RHOB</name>
<feature type="compositionally biased region" description="Gly residues" evidence="1">
    <location>
        <begin position="268"/>
        <end position="281"/>
    </location>
</feature>
<protein>
    <recommendedName>
        <fullName evidence="4">Sulfotransferase family protein</fullName>
    </recommendedName>
</protein>
<dbReference type="Proteomes" id="UP000474757">
    <property type="component" value="Unassembled WGS sequence"/>
</dbReference>
<feature type="region of interest" description="Disordered" evidence="1">
    <location>
        <begin position="262"/>
        <end position="281"/>
    </location>
</feature>
<dbReference type="AlphaFoldDB" id="A0A6B2JI17"/>
<accession>A0A6B2JI17</accession>
<evidence type="ECO:0000313" key="2">
    <source>
        <dbReference type="EMBL" id="NDV01001.1"/>
    </source>
</evidence>
<evidence type="ECO:0008006" key="4">
    <source>
        <dbReference type="Google" id="ProtNLM"/>
    </source>
</evidence>
<keyword evidence="3" id="KW-1185">Reference proteome</keyword>
<comment type="caution">
    <text evidence="2">The sequence shown here is derived from an EMBL/GenBank/DDBJ whole genome shotgun (WGS) entry which is preliminary data.</text>
</comment>
<evidence type="ECO:0000313" key="3">
    <source>
        <dbReference type="Proteomes" id="UP000474757"/>
    </source>
</evidence>
<organism evidence="2 3">
    <name type="scientific">Pseudoroseicyclus tamaricis</name>
    <dbReference type="NCBI Taxonomy" id="2705421"/>
    <lineage>
        <taxon>Bacteria</taxon>
        <taxon>Pseudomonadati</taxon>
        <taxon>Pseudomonadota</taxon>
        <taxon>Alphaproteobacteria</taxon>
        <taxon>Rhodobacterales</taxon>
        <taxon>Paracoccaceae</taxon>
        <taxon>Pseudoroseicyclus</taxon>
    </lineage>
</organism>